<organism evidence="4 5">
    <name type="scientific">Rhodotorula diobovata</name>
    <dbReference type="NCBI Taxonomy" id="5288"/>
    <lineage>
        <taxon>Eukaryota</taxon>
        <taxon>Fungi</taxon>
        <taxon>Dikarya</taxon>
        <taxon>Basidiomycota</taxon>
        <taxon>Pucciniomycotina</taxon>
        <taxon>Microbotryomycetes</taxon>
        <taxon>Sporidiobolales</taxon>
        <taxon>Sporidiobolaceae</taxon>
        <taxon>Rhodotorula</taxon>
    </lineage>
</organism>
<dbReference type="PANTHER" id="PTHR10366:SF564">
    <property type="entry name" value="STEROL-4-ALPHA-CARBOXYLATE 3-DEHYDROGENASE, DECARBOXYLATING"/>
    <property type="match status" value="1"/>
</dbReference>
<dbReference type="PANTHER" id="PTHR10366">
    <property type="entry name" value="NAD DEPENDENT EPIMERASE/DEHYDRATASE"/>
    <property type="match status" value="1"/>
</dbReference>
<evidence type="ECO:0000256" key="2">
    <source>
        <dbReference type="ARBA" id="ARBA00023445"/>
    </source>
</evidence>
<reference evidence="4 5" key="1">
    <citation type="submission" date="2019-03" db="EMBL/GenBank/DDBJ databases">
        <title>Rhodosporidium diobovatum UCD-FST 08-225 genome sequencing, assembly, and annotation.</title>
        <authorList>
            <person name="Fakankun I.U."/>
            <person name="Fristensky B."/>
            <person name="Levin D.B."/>
        </authorList>
    </citation>
    <scope>NUCLEOTIDE SEQUENCE [LARGE SCALE GENOMIC DNA]</scope>
    <source>
        <strain evidence="4 5">UCD-FST 08-225</strain>
    </source>
</reference>
<accession>A0A5C5FPK9</accession>
<dbReference type="GO" id="GO:0006694">
    <property type="term" value="P:steroid biosynthetic process"/>
    <property type="evidence" value="ECO:0007669"/>
    <property type="project" value="InterPro"/>
</dbReference>
<evidence type="ECO:0000313" key="4">
    <source>
        <dbReference type="EMBL" id="TNY18733.1"/>
    </source>
</evidence>
<dbReference type="Proteomes" id="UP000311382">
    <property type="component" value="Unassembled WGS sequence"/>
</dbReference>
<gene>
    <name evidence="4" type="ORF">DMC30DRAFT_402366</name>
</gene>
<dbReference type="GO" id="GO:0016616">
    <property type="term" value="F:oxidoreductase activity, acting on the CH-OH group of donors, NAD or NADP as acceptor"/>
    <property type="evidence" value="ECO:0007669"/>
    <property type="project" value="InterPro"/>
</dbReference>
<name>A0A5C5FPK9_9BASI</name>
<keyword evidence="1" id="KW-0560">Oxidoreductase</keyword>
<evidence type="ECO:0000256" key="1">
    <source>
        <dbReference type="ARBA" id="ARBA00023002"/>
    </source>
</evidence>
<dbReference type="Pfam" id="PF01073">
    <property type="entry name" value="3Beta_HSD"/>
    <property type="match status" value="1"/>
</dbReference>
<comment type="similarity">
    <text evidence="2">Belongs to the NAD(P)-dependent epimerase/dehydratase family. Dihydroflavonol-4-reductase subfamily.</text>
</comment>
<dbReference type="STRING" id="5288.A0A5C5FPK9"/>
<evidence type="ECO:0000313" key="5">
    <source>
        <dbReference type="Proteomes" id="UP000311382"/>
    </source>
</evidence>
<keyword evidence="5" id="KW-1185">Reference proteome</keyword>
<protein>
    <submittedName>
        <fullName evidence="4">Putative oxidoreductase</fullName>
    </submittedName>
</protein>
<comment type="caution">
    <text evidence="4">The sequence shown here is derived from an EMBL/GenBank/DDBJ whole genome shotgun (WGS) entry which is preliminary data.</text>
</comment>
<dbReference type="CDD" id="cd05227">
    <property type="entry name" value="AR_SDR_e"/>
    <property type="match status" value="1"/>
</dbReference>
<dbReference type="OrthoDB" id="2735536at2759"/>
<sequence>MSADLVLVSGTSGFLGTAVTLAYLEKGYRVRGTVRSQEKADKWAKKHEGKFDKSKLEWAIVKDVAAPGAFDEAIKGVTILAHTASPFHYDVKDNEKDLLIPALEGTRHALRAAQKEPSVKRVVVTSSFAAVMDFNRLSPETTFTHEDWNPATYDEAKKSDNPTFVYCASKKVAEEEAWKIAREPETKWKLSTVCPPLIFGPPLQVIESLDSLNTSSGAVWGVVDAKEVPETSFPVGTDSRDIANLHVLATTTDEGADKRFLAIAFHFDNSQVVDVARKAFPELDGRLPKAEPSEGKPHFKTDSSLVDRTFGGFKWISFEDSTKDTLAEILRVEKALKQ</sequence>
<dbReference type="Gene3D" id="3.40.50.720">
    <property type="entry name" value="NAD(P)-binding Rossmann-like Domain"/>
    <property type="match status" value="1"/>
</dbReference>
<dbReference type="InterPro" id="IPR050425">
    <property type="entry name" value="NAD(P)_dehydrat-like"/>
</dbReference>
<proteinExistence type="inferred from homology"/>
<dbReference type="AlphaFoldDB" id="A0A5C5FPK9"/>
<evidence type="ECO:0000259" key="3">
    <source>
        <dbReference type="Pfam" id="PF01073"/>
    </source>
</evidence>
<dbReference type="EMBL" id="SOZI01000124">
    <property type="protein sequence ID" value="TNY18733.1"/>
    <property type="molecule type" value="Genomic_DNA"/>
</dbReference>
<dbReference type="InterPro" id="IPR002225">
    <property type="entry name" value="3Beta_OHSteriod_DH/Estase"/>
</dbReference>
<feature type="domain" description="3-beta hydroxysteroid dehydrogenase/isomerase" evidence="3">
    <location>
        <begin position="7"/>
        <end position="250"/>
    </location>
</feature>
<dbReference type="SUPFAM" id="SSF51735">
    <property type="entry name" value="NAD(P)-binding Rossmann-fold domains"/>
    <property type="match status" value="1"/>
</dbReference>
<dbReference type="InterPro" id="IPR036291">
    <property type="entry name" value="NAD(P)-bd_dom_sf"/>
</dbReference>